<reference evidence="2" key="1">
    <citation type="submission" date="2020-02" db="EMBL/GenBank/DDBJ databases">
        <authorList>
            <person name="Meier V. D."/>
        </authorList>
    </citation>
    <scope>NUCLEOTIDE SEQUENCE</scope>
    <source>
        <strain evidence="2">AVDCRST_MAG27</strain>
    </source>
</reference>
<feature type="region of interest" description="Disordered" evidence="1">
    <location>
        <begin position="1"/>
        <end position="259"/>
    </location>
</feature>
<keyword evidence="2" id="KW-0456">Lyase</keyword>
<feature type="compositionally biased region" description="Basic and acidic residues" evidence="1">
    <location>
        <begin position="27"/>
        <end position="36"/>
    </location>
</feature>
<dbReference type="GO" id="GO:0004300">
    <property type="term" value="F:enoyl-CoA hydratase activity"/>
    <property type="evidence" value="ECO:0007669"/>
    <property type="project" value="UniProtKB-EC"/>
</dbReference>
<accession>A0A6J4JAC2</accession>
<organism evidence="2">
    <name type="scientific">uncultured Craurococcus sp</name>
    <dbReference type="NCBI Taxonomy" id="1135998"/>
    <lineage>
        <taxon>Bacteria</taxon>
        <taxon>Pseudomonadati</taxon>
        <taxon>Pseudomonadota</taxon>
        <taxon>Alphaproteobacteria</taxon>
        <taxon>Acetobacterales</taxon>
        <taxon>Acetobacteraceae</taxon>
        <taxon>Craurococcus</taxon>
        <taxon>environmental samples</taxon>
    </lineage>
</organism>
<sequence>GRLFDDPDRDAGTGGGDPPQPAAGAERAVRPADGRARPGAARLRCRPRRGGDRHHRQRKGLRRGRRHQGDAVPHLSGGLSRRLHRQALGGRDLCAEAGDRGGRRLCARRRLRAGHDVRHDHRGRERQIRSAGDQSRRHPRRGRHAAADAGHRQGEGDGPGADRADDGRGRGGALRPRRPHRAGGRGGGGGGEGRREDRLALGARRRGGEGGGQPRLRDDAGRGGEVRAAVLPGALRHRGPEGGHGGLRGEAEAGFPESL</sequence>
<feature type="compositionally biased region" description="Basic and acidic residues" evidence="1">
    <location>
        <begin position="1"/>
        <end position="11"/>
    </location>
</feature>
<evidence type="ECO:0000256" key="1">
    <source>
        <dbReference type="SAM" id="MobiDB-lite"/>
    </source>
</evidence>
<feature type="compositionally biased region" description="Basic residues" evidence="1">
    <location>
        <begin position="43"/>
        <end position="66"/>
    </location>
</feature>
<feature type="compositionally biased region" description="Basic and acidic residues" evidence="1">
    <location>
        <begin position="215"/>
        <end position="225"/>
    </location>
</feature>
<feature type="compositionally biased region" description="Basic residues" evidence="1">
    <location>
        <begin position="103"/>
        <end position="112"/>
    </location>
</feature>
<feature type="compositionally biased region" description="Basic and acidic residues" evidence="1">
    <location>
        <begin position="113"/>
        <end position="128"/>
    </location>
</feature>
<proteinExistence type="predicted"/>
<dbReference type="AlphaFoldDB" id="A0A6J4JAC2"/>
<dbReference type="EC" id="4.2.1.17" evidence="2"/>
<name>A0A6J4JAC2_9PROT</name>
<feature type="non-terminal residue" evidence="2">
    <location>
        <position position="259"/>
    </location>
</feature>
<protein>
    <submittedName>
        <fullName evidence="2">Enoyl-CoA hydratase &gt; degradation of branched-chain amino acids and alpha-keto acids</fullName>
        <ecNumber evidence="2">4.2.1.17</ecNumber>
    </submittedName>
</protein>
<feature type="compositionally biased region" description="Basic and acidic residues" evidence="1">
    <location>
        <begin position="93"/>
        <end position="102"/>
    </location>
</feature>
<feature type="non-terminal residue" evidence="2">
    <location>
        <position position="1"/>
    </location>
</feature>
<feature type="compositionally biased region" description="Basic and acidic residues" evidence="1">
    <location>
        <begin position="145"/>
        <end position="169"/>
    </location>
</feature>
<dbReference type="EMBL" id="CADCTD010000149">
    <property type="protein sequence ID" value="CAA9272753.1"/>
    <property type="molecule type" value="Genomic_DNA"/>
</dbReference>
<gene>
    <name evidence="2" type="ORF">AVDCRST_MAG27-3205</name>
</gene>
<evidence type="ECO:0000313" key="2">
    <source>
        <dbReference type="EMBL" id="CAA9272753.1"/>
    </source>
</evidence>